<dbReference type="Proteomes" id="UP000295375">
    <property type="component" value="Unassembled WGS sequence"/>
</dbReference>
<sequence>MELWYSWMQLNELRIPGLQDDEWTVYWLGNRVPGSSLGDPSFYVQIERIRGSSSERNRLAVAIPCGLLPTIGVGTTCKEGSFQPNNWFRRGVRTYTFQAKIPKLSQVERAGNWVPREYYSVGNGIFSPCVKIDLERGVLYVPVIEIARFYWGTSTRLMQLIVSGRADALTDFIVPQKQDSRGLVQRVGAGGIHFVLRRGLSLYDAWPISRLIVSDHARASAKSIYALLSGKAQEQRIADSFKYSPTPIFPFSGDTDLTCKALPLTGIDDTVPAYLAVRLLTCSHPFPVEDLFVSKEEDSSTTVSDDSISVPCGNGIADRDPTGKPSLSPRPPASMRARSVLRIESNRFNWLNGRSINRVPPIKTEEGIKQIFLDIDPGSELSTGPFTSTLNETSKLEVQSLDPQWHTTNQQPAQRLIEPKEHQAQFNMIVHALCFLESIKDRLKNKGSESFLHSWSVISLGQQTRTRRLDLDSLVPTTNVWDCDRWCCVRETPLRPRMYQWFELETKLGAYYILEIEPQHPVGGSANGTYILQFGTGQKASFYELSHFIDRLVTEKEARTMRGMLAYNWKRTSVHHTEDREIERLASSIVKAVARLS</sequence>
<name>A0A4R6ULB1_9GAMM</name>
<keyword evidence="3" id="KW-1185">Reference proteome</keyword>
<comment type="caution">
    <text evidence="2">The sequence shown here is derived from an EMBL/GenBank/DDBJ whole genome shotgun (WGS) entry which is preliminary data.</text>
</comment>
<proteinExistence type="predicted"/>
<gene>
    <name evidence="2" type="ORF">EV696_11014</name>
</gene>
<evidence type="ECO:0000256" key="1">
    <source>
        <dbReference type="SAM" id="MobiDB-lite"/>
    </source>
</evidence>
<evidence type="ECO:0000313" key="3">
    <source>
        <dbReference type="Proteomes" id="UP000295375"/>
    </source>
</evidence>
<feature type="compositionally biased region" description="Low complexity" evidence="1">
    <location>
        <begin position="300"/>
        <end position="310"/>
    </location>
</feature>
<organism evidence="2 3">
    <name type="scientific">Permianibacter aggregans</name>
    <dbReference type="NCBI Taxonomy" id="1510150"/>
    <lineage>
        <taxon>Bacteria</taxon>
        <taxon>Pseudomonadati</taxon>
        <taxon>Pseudomonadota</taxon>
        <taxon>Gammaproteobacteria</taxon>
        <taxon>Pseudomonadales</taxon>
        <taxon>Pseudomonadaceae</taxon>
        <taxon>Permianibacter</taxon>
    </lineage>
</organism>
<evidence type="ECO:0000313" key="2">
    <source>
        <dbReference type="EMBL" id="TDQ47422.1"/>
    </source>
</evidence>
<feature type="region of interest" description="Disordered" evidence="1">
    <location>
        <begin position="297"/>
        <end position="336"/>
    </location>
</feature>
<accession>A0A4R6ULB1</accession>
<reference evidence="2 3" key="1">
    <citation type="submission" date="2019-03" db="EMBL/GenBank/DDBJ databases">
        <title>Genomic Encyclopedia of Type Strains, Phase IV (KMG-IV): sequencing the most valuable type-strain genomes for metagenomic binning, comparative biology and taxonomic classification.</title>
        <authorList>
            <person name="Goeker M."/>
        </authorList>
    </citation>
    <scope>NUCLEOTIDE SEQUENCE [LARGE SCALE GENOMIC DNA]</scope>
    <source>
        <strain evidence="2 3">DSM 103792</strain>
    </source>
</reference>
<protein>
    <recommendedName>
        <fullName evidence="4">TnsE C-terminal domain-containing protein</fullName>
    </recommendedName>
</protein>
<dbReference type="AlphaFoldDB" id="A0A4R6ULB1"/>
<dbReference type="EMBL" id="SNYM01000010">
    <property type="protein sequence ID" value="TDQ47422.1"/>
    <property type="molecule type" value="Genomic_DNA"/>
</dbReference>
<evidence type="ECO:0008006" key="4">
    <source>
        <dbReference type="Google" id="ProtNLM"/>
    </source>
</evidence>